<keyword evidence="6" id="KW-0436">Ligase</keyword>
<name>A0A433X9B4_9BACL</name>
<comment type="caution">
    <text evidence="6">The sequence shown here is derived from an EMBL/GenBank/DDBJ whole genome shotgun (WGS) entry which is preliminary data.</text>
</comment>
<dbReference type="PIRSF" id="PIRSF006806">
    <property type="entry name" value="FTHF_cligase"/>
    <property type="match status" value="1"/>
</dbReference>
<evidence type="ECO:0000256" key="3">
    <source>
        <dbReference type="ARBA" id="ARBA00022840"/>
    </source>
</evidence>
<gene>
    <name evidence="6" type="ORF">EJP77_12435</name>
</gene>
<protein>
    <recommendedName>
        <fullName evidence="5">5-formyltetrahydrofolate cyclo-ligase</fullName>
        <ecNumber evidence="5">6.3.3.2</ecNumber>
    </recommendedName>
</protein>
<evidence type="ECO:0000313" key="6">
    <source>
        <dbReference type="EMBL" id="RUT30623.1"/>
    </source>
</evidence>
<dbReference type="NCBIfam" id="TIGR02727">
    <property type="entry name" value="MTHFS_bact"/>
    <property type="match status" value="1"/>
</dbReference>
<dbReference type="EMBL" id="RZNX01000004">
    <property type="protein sequence ID" value="RUT30623.1"/>
    <property type="molecule type" value="Genomic_DNA"/>
</dbReference>
<dbReference type="InterPro" id="IPR037171">
    <property type="entry name" value="NagB/RpiA_transferase-like"/>
</dbReference>
<dbReference type="AlphaFoldDB" id="A0A433X9B4"/>
<feature type="binding site" evidence="4">
    <location>
        <begin position="145"/>
        <end position="153"/>
    </location>
    <ligand>
        <name>ATP</name>
        <dbReference type="ChEBI" id="CHEBI:30616"/>
    </ligand>
</feature>
<comment type="similarity">
    <text evidence="1 5">Belongs to the 5-formyltetrahydrofolate cyclo-ligase family.</text>
</comment>
<dbReference type="GO" id="GO:0035999">
    <property type="term" value="P:tetrahydrofolate interconversion"/>
    <property type="evidence" value="ECO:0007669"/>
    <property type="project" value="TreeGrafter"/>
</dbReference>
<keyword evidence="5" id="KW-0460">Magnesium</keyword>
<dbReference type="GO" id="GO:0005524">
    <property type="term" value="F:ATP binding"/>
    <property type="evidence" value="ECO:0007669"/>
    <property type="project" value="UniProtKB-KW"/>
</dbReference>
<dbReference type="Pfam" id="PF01812">
    <property type="entry name" value="5-FTHF_cyc-lig"/>
    <property type="match status" value="1"/>
</dbReference>
<dbReference type="SUPFAM" id="SSF100950">
    <property type="entry name" value="NagB/RpiA/CoA transferase-like"/>
    <property type="match status" value="1"/>
</dbReference>
<reference evidence="6 7" key="1">
    <citation type="submission" date="2018-12" db="EMBL/GenBank/DDBJ databases">
        <authorList>
            <person name="Sun L."/>
            <person name="Chen Z."/>
        </authorList>
    </citation>
    <scope>NUCLEOTIDE SEQUENCE [LARGE SCALE GENOMIC DNA]</scope>
    <source>
        <strain evidence="6 7">3-5-3</strain>
    </source>
</reference>
<keyword evidence="3 4" id="KW-0067">ATP-binding</keyword>
<dbReference type="GO" id="GO:0046872">
    <property type="term" value="F:metal ion binding"/>
    <property type="evidence" value="ECO:0007669"/>
    <property type="project" value="UniProtKB-KW"/>
</dbReference>
<keyword evidence="2 4" id="KW-0547">Nucleotide-binding</keyword>
<keyword evidence="7" id="KW-1185">Reference proteome</keyword>
<feature type="binding site" evidence="4">
    <location>
        <position position="65"/>
    </location>
    <ligand>
        <name>substrate</name>
    </ligand>
</feature>
<dbReference type="GO" id="GO:0009396">
    <property type="term" value="P:folic acid-containing compound biosynthetic process"/>
    <property type="evidence" value="ECO:0007669"/>
    <property type="project" value="TreeGrafter"/>
</dbReference>
<dbReference type="OrthoDB" id="9801938at2"/>
<dbReference type="GO" id="GO:0030272">
    <property type="term" value="F:5-formyltetrahydrofolate cyclo-ligase activity"/>
    <property type="evidence" value="ECO:0007669"/>
    <property type="project" value="UniProtKB-EC"/>
</dbReference>
<comment type="cofactor">
    <cofactor evidence="5">
        <name>Mg(2+)</name>
        <dbReference type="ChEBI" id="CHEBI:18420"/>
    </cofactor>
</comment>
<evidence type="ECO:0000313" key="7">
    <source>
        <dbReference type="Proteomes" id="UP000272464"/>
    </source>
</evidence>
<feature type="binding site" evidence="4">
    <location>
        <position position="60"/>
    </location>
    <ligand>
        <name>substrate</name>
    </ligand>
</feature>
<dbReference type="Gene3D" id="3.40.50.10420">
    <property type="entry name" value="NagB/RpiA/CoA transferase-like"/>
    <property type="match status" value="1"/>
</dbReference>
<organism evidence="6 7">
    <name type="scientific">Paenibacillus zeisoli</name>
    <dbReference type="NCBI Taxonomy" id="2496267"/>
    <lineage>
        <taxon>Bacteria</taxon>
        <taxon>Bacillati</taxon>
        <taxon>Bacillota</taxon>
        <taxon>Bacilli</taxon>
        <taxon>Bacillales</taxon>
        <taxon>Paenibacillaceae</taxon>
        <taxon>Paenibacillus</taxon>
    </lineage>
</organism>
<evidence type="ECO:0000256" key="2">
    <source>
        <dbReference type="ARBA" id="ARBA00022741"/>
    </source>
</evidence>
<evidence type="ECO:0000256" key="1">
    <source>
        <dbReference type="ARBA" id="ARBA00010638"/>
    </source>
</evidence>
<dbReference type="Proteomes" id="UP000272464">
    <property type="component" value="Unassembled WGS sequence"/>
</dbReference>
<dbReference type="RefSeq" id="WP_127199555.1">
    <property type="nucleotide sequence ID" value="NZ_RZNX01000004.1"/>
</dbReference>
<evidence type="ECO:0000256" key="5">
    <source>
        <dbReference type="RuleBase" id="RU361279"/>
    </source>
</evidence>
<sequence length="207" mass="22876">MGIPDAKRELRSQMTSIRAAIPEASRVEQSESASRLAEADILAPLRAAKSEGRLTVFAYLSFRDEPATLPLIRSCWSQGDRVLVPRITGPETFTLHELPGEEDVTIGPWGIPEPAEHLPEWISEQYADIDLVIVPGLAYDPAGGRIGFGGGYYDRFMEQLKRQCSGTRMPLLAALVLREQLISSIPMEEHDFRLDLLFTAAGVVNTL</sequence>
<dbReference type="InterPro" id="IPR024185">
    <property type="entry name" value="FTHF_cligase-like_sf"/>
</dbReference>
<keyword evidence="5" id="KW-0479">Metal-binding</keyword>
<proteinExistence type="inferred from homology"/>
<dbReference type="PANTHER" id="PTHR23407">
    <property type="entry name" value="ATPASE INHIBITOR/5-FORMYLTETRAHYDROFOLATE CYCLO-LIGASE"/>
    <property type="match status" value="1"/>
</dbReference>
<evidence type="ECO:0000256" key="4">
    <source>
        <dbReference type="PIRSR" id="PIRSR006806-1"/>
    </source>
</evidence>
<dbReference type="InterPro" id="IPR002698">
    <property type="entry name" value="FTHF_cligase"/>
</dbReference>
<comment type="catalytic activity">
    <reaction evidence="5">
        <text>(6S)-5-formyl-5,6,7,8-tetrahydrofolate + ATP = (6R)-5,10-methenyltetrahydrofolate + ADP + phosphate</text>
        <dbReference type="Rhea" id="RHEA:10488"/>
        <dbReference type="ChEBI" id="CHEBI:30616"/>
        <dbReference type="ChEBI" id="CHEBI:43474"/>
        <dbReference type="ChEBI" id="CHEBI:57455"/>
        <dbReference type="ChEBI" id="CHEBI:57457"/>
        <dbReference type="ChEBI" id="CHEBI:456216"/>
        <dbReference type="EC" id="6.3.3.2"/>
    </reaction>
</comment>
<accession>A0A433X9B4</accession>
<dbReference type="PANTHER" id="PTHR23407:SF1">
    <property type="entry name" value="5-FORMYLTETRAHYDROFOLATE CYCLO-LIGASE"/>
    <property type="match status" value="1"/>
</dbReference>
<dbReference type="EC" id="6.3.3.2" evidence="5"/>
<feature type="binding site" evidence="4">
    <location>
        <begin position="7"/>
        <end position="11"/>
    </location>
    <ligand>
        <name>ATP</name>
        <dbReference type="ChEBI" id="CHEBI:30616"/>
    </ligand>
</feature>